<proteinExistence type="predicted"/>
<accession>A0A1B7NTH7</accession>
<dbReference type="EMBL" id="LGUA01000819">
    <property type="protein sequence ID" value="OAX80021.1"/>
    <property type="molecule type" value="Genomic_DNA"/>
</dbReference>
<organism evidence="2 3">
    <name type="scientific">Emergomyces africanus</name>
    <dbReference type="NCBI Taxonomy" id="1955775"/>
    <lineage>
        <taxon>Eukaryota</taxon>
        <taxon>Fungi</taxon>
        <taxon>Dikarya</taxon>
        <taxon>Ascomycota</taxon>
        <taxon>Pezizomycotina</taxon>
        <taxon>Eurotiomycetes</taxon>
        <taxon>Eurotiomycetidae</taxon>
        <taxon>Onygenales</taxon>
        <taxon>Ajellomycetaceae</taxon>
        <taxon>Emergomyces</taxon>
    </lineage>
</organism>
<gene>
    <name evidence="2" type="ORF">ACJ72_05656</name>
</gene>
<comment type="caution">
    <text evidence="2">The sequence shown here is derived from an EMBL/GenBank/DDBJ whole genome shotgun (WGS) entry which is preliminary data.</text>
</comment>
<keyword evidence="1" id="KW-0472">Membrane</keyword>
<keyword evidence="1" id="KW-1133">Transmembrane helix</keyword>
<evidence type="ECO:0000256" key="1">
    <source>
        <dbReference type="SAM" id="Phobius"/>
    </source>
</evidence>
<feature type="transmembrane region" description="Helical" evidence="1">
    <location>
        <begin position="198"/>
        <end position="221"/>
    </location>
</feature>
<feature type="transmembrane region" description="Helical" evidence="1">
    <location>
        <begin position="118"/>
        <end position="142"/>
    </location>
</feature>
<evidence type="ECO:0000313" key="2">
    <source>
        <dbReference type="EMBL" id="OAX80021.1"/>
    </source>
</evidence>
<keyword evidence="3" id="KW-1185">Reference proteome</keyword>
<dbReference type="OrthoDB" id="3890746at2759"/>
<evidence type="ECO:0008006" key="4">
    <source>
        <dbReference type="Google" id="ProtNLM"/>
    </source>
</evidence>
<dbReference type="Proteomes" id="UP000091918">
    <property type="component" value="Unassembled WGS sequence"/>
</dbReference>
<feature type="transmembrane region" description="Helical" evidence="1">
    <location>
        <begin position="90"/>
        <end position="111"/>
    </location>
</feature>
<reference evidence="2 3" key="1">
    <citation type="submission" date="2015-07" db="EMBL/GenBank/DDBJ databases">
        <title>Emmonsia species relationships and genome sequence.</title>
        <authorList>
            <person name="Cuomo C.A."/>
            <person name="Schwartz I.S."/>
            <person name="Kenyon C."/>
            <person name="de Hoog G.S."/>
            <person name="Govender N.P."/>
            <person name="Botha A."/>
            <person name="Moreno L."/>
            <person name="de Vries M."/>
            <person name="Munoz J.F."/>
            <person name="Stielow J.B."/>
        </authorList>
    </citation>
    <scope>NUCLEOTIDE SEQUENCE [LARGE SCALE GENOMIC DNA]</scope>
    <source>
        <strain evidence="2 3">CBS 136260</strain>
    </source>
</reference>
<name>A0A1B7NTH7_9EURO</name>
<keyword evidence="1" id="KW-0812">Transmembrane</keyword>
<protein>
    <recommendedName>
        <fullName evidence="4">MARVEL domain-containing protein</fullName>
    </recommendedName>
</protein>
<evidence type="ECO:0000313" key="3">
    <source>
        <dbReference type="Proteomes" id="UP000091918"/>
    </source>
</evidence>
<dbReference type="AlphaFoldDB" id="A0A1B7NTH7"/>
<sequence length="262" mass="28595">MTPPLSLVDSHNGSHATTLAASDEDESAYLRRTKIFHWARISISGLIFAVAVAVIGCEVRSLRFYQQTNPFKNWGLVLWPEKLDLRPTTALIACGSIIALLTLAYLIISFLPSPHARIVLLNTLITLIAVSGLIAAIAAIAFTSTVTDPRMNNGDNVGETIRTWTCKWGYADGLDADGKPVEATDEFGRLCRETHASFALMCVLIVLEAVLGVAAALGWWLEFGMERKRCVVLGIGVGVEGGMMEARKRSQDESQDRKDSLF</sequence>
<feature type="transmembrane region" description="Helical" evidence="1">
    <location>
        <begin position="38"/>
        <end position="56"/>
    </location>
</feature>